<dbReference type="eggNOG" id="COG2200">
    <property type="taxonomic scope" value="Bacteria"/>
</dbReference>
<dbReference type="AlphaFoldDB" id="U3BAE8"/>
<dbReference type="Pfam" id="PF00563">
    <property type="entry name" value="EAL"/>
    <property type="match status" value="1"/>
</dbReference>
<dbReference type="PROSITE" id="PS51371">
    <property type="entry name" value="CBS"/>
    <property type="match status" value="1"/>
</dbReference>
<dbReference type="InterPro" id="IPR000644">
    <property type="entry name" value="CBS_dom"/>
</dbReference>
<evidence type="ECO:0000259" key="3">
    <source>
        <dbReference type="PROSITE" id="PS51371"/>
    </source>
</evidence>
<dbReference type="InterPro" id="IPR035919">
    <property type="entry name" value="EAL_sf"/>
</dbReference>
<gene>
    <name evidence="4" type="ORF">VPR01S_05_00740</name>
</gene>
<feature type="domain" description="EAL" evidence="2">
    <location>
        <begin position="171"/>
        <end position="424"/>
    </location>
</feature>
<protein>
    <recommendedName>
        <fullName evidence="6">EAL domain-containing protein</fullName>
    </recommendedName>
</protein>
<proteinExistence type="predicted"/>
<dbReference type="InterPro" id="IPR046342">
    <property type="entry name" value="CBS_dom_sf"/>
</dbReference>
<dbReference type="InterPro" id="IPR001633">
    <property type="entry name" value="EAL_dom"/>
</dbReference>
<comment type="caution">
    <text evidence="4">The sequence shown here is derived from an EMBL/GenBank/DDBJ whole genome shotgun (WGS) entry which is preliminary data.</text>
</comment>
<dbReference type="GO" id="GO:0071111">
    <property type="term" value="F:cyclic-guanylate-specific phosphodiesterase activity"/>
    <property type="evidence" value="ECO:0007669"/>
    <property type="project" value="InterPro"/>
</dbReference>
<evidence type="ECO:0000313" key="5">
    <source>
        <dbReference type="Proteomes" id="UP000016570"/>
    </source>
</evidence>
<dbReference type="InterPro" id="IPR050706">
    <property type="entry name" value="Cyclic-di-GMP_PDE-like"/>
</dbReference>
<evidence type="ECO:0000256" key="1">
    <source>
        <dbReference type="PROSITE-ProRule" id="PRU00703"/>
    </source>
</evidence>
<dbReference type="CDD" id="cd01948">
    <property type="entry name" value="EAL"/>
    <property type="match status" value="1"/>
</dbReference>
<accession>U3BAE8</accession>
<evidence type="ECO:0008006" key="6">
    <source>
        <dbReference type="Google" id="ProtNLM"/>
    </source>
</evidence>
<dbReference type="Gene3D" id="3.20.20.450">
    <property type="entry name" value="EAL domain"/>
    <property type="match status" value="1"/>
</dbReference>
<dbReference type="Gene3D" id="3.10.580.10">
    <property type="entry name" value="CBS-domain"/>
    <property type="match status" value="1"/>
</dbReference>
<name>U3BAE8_VIBPR</name>
<dbReference type="STRING" id="1219065.VPR01S_05_00740"/>
<dbReference type="PANTHER" id="PTHR33121:SF79">
    <property type="entry name" value="CYCLIC DI-GMP PHOSPHODIESTERASE PDED-RELATED"/>
    <property type="match status" value="1"/>
</dbReference>
<dbReference type="PANTHER" id="PTHR33121">
    <property type="entry name" value="CYCLIC DI-GMP PHOSPHODIESTERASE PDEF"/>
    <property type="match status" value="1"/>
</dbReference>
<dbReference type="SUPFAM" id="SSF54631">
    <property type="entry name" value="CBS-domain pair"/>
    <property type="match status" value="1"/>
</dbReference>
<sequence>MEKLVSNTGSVDKYQLHSKDSFIASAEAQIKDMKYRCLNLVVAFKFSADASDVEKFESRALSLKCVRLFAKVQSNLYLASLCEPSFSGQNQFRQMCQVIKNFFDELMAYSPKAHQAAKKCCIGISALGHDSDTVASAVVHAIQATMSNTGDDGTQHLCFFSTTLQAQLKRERVLENYLQQVIRNSALRVTYQPIINARTWQIAGYEALCRFPSTEQLKADTREMIGIAEELDLVSEIDLMVYQKSFTDFVSQLREEGNFINVNLSPNTSENIGLLFDFVEFLATSVDLDMSQIVIDVNELKPNSKPFEFREVLPRLKDKGTRVALDDMGMGFDIAYYLESGCFDLLRISRSFFRNFSESGTHHQVVKLLIQLCHKYHIEVIAEGVETLEEAQLLAYLGVDYMQGYVFSHPLEMDELKRSLAEVHERIKLVTHCNYDEPACGDASGGADVMALAEKNLPHMDPGEPISLAYEYQRSLEAEVLPVINRGECVGLIDRPTLNLHLTPAMGTKLETSKEAAIWNKPVAGVMNVHFPRVEKSMPMSELIELVRSNRLSLPVVVVEEGRYKGVITQRQMIQQLTNMCGPN</sequence>
<dbReference type="SMART" id="SM00052">
    <property type="entry name" value="EAL"/>
    <property type="match status" value="1"/>
</dbReference>
<dbReference type="Pfam" id="PF00571">
    <property type="entry name" value="CBS"/>
    <property type="match status" value="1"/>
</dbReference>
<dbReference type="RefSeq" id="WP_021704757.1">
    <property type="nucleotide sequence ID" value="NZ_BATJ01000005.1"/>
</dbReference>
<reference evidence="4 5" key="1">
    <citation type="submission" date="2013-09" db="EMBL/GenBank/DDBJ databases">
        <title>Whole genome shotgun sequence of Vibrio proteolyticus NBRC 13287.</title>
        <authorList>
            <person name="Isaki S."/>
            <person name="Hosoyama A."/>
            <person name="Numata M."/>
            <person name="Hashimoto M."/>
            <person name="Hosoyama Y."/>
            <person name="Tsuchikane K."/>
            <person name="Noguchi M."/>
            <person name="Hirakata S."/>
            <person name="Ichikawa N."/>
            <person name="Ohji S."/>
            <person name="Yamazoe A."/>
            <person name="Fujita N."/>
        </authorList>
    </citation>
    <scope>NUCLEOTIDE SEQUENCE [LARGE SCALE GENOMIC DNA]</scope>
    <source>
        <strain evidence="4 5">NBRC 13287</strain>
    </source>
</reference>
<dbReference type="EMBL" id="BATJ01000005">
    <property type="protein sequence ID" value="GAD66779.1"/>
    <property type="molecule type" value="Genomic_DNA"/>
</dbReference>
<dbReference type="Proteomes" id="UP000016570">
    <property type="component" value="Unassembled WGS sequence"/>
</dbReference>
<evidence type="ECO:0000259" key="2">
    <source>
        <dbReference type="PROSITE" id="PS50883"/>
    </source>
</evidence>
<feature type="domain" description="CBS" evidence="3">
    <location>
        <begin position="527"/>
        <end position="584"/>
    </location>
</feature>
<dbReference type="SUPFAM" id="SSF141868">
    <property type="entry name" value="EAL domain-like"/>
    <property type="match status" value="1"/>
</dbReference>
<organism evidence="4 5">
    <name type="scientific">Vibrio proteolyticus NBRC 13287</name>
    <dbReference type="NCBI Taxonomy" id="1219065"/>
    <lineage>
        <taxon>Bacteria</taxon>
        <taxon>Pseudomonadati</taxon>
        <taxon>Pseudomonadota</taxon>
        <taxon>Gammaproteobacteria</taxon>
        <taxon>Vibrionales</taxon>
        <taxon>Vibrionaceae</taxon>
        <taxon>Vibrio</taxon>
    </lineage>
</organism>
<keyword evidence="1" id="KW-0129">CBS domain</keyword>
<dbReference type="PROSITE" id="PS50883">
    <property type="entry name" value="EAL"/>
    <property type="match status" value="1"/>
</dbReference>
<keyword evidence="5" id="KW-1185">Reference proteome</keyword>
<evidence type="ECO:0000313" key="4">
    <source>
        <dbReference type="EMBL" id="GAD66779.1"/>
    </source>
</evidence>
<dbReference type="eggNOG" id="COG0517">
    <property type="taxonomic scope" value="Bacteria"/>
</dbReference>